<dbReference type="OrthoDB" id="8579932at2"/>
<dbReference type="PROSITE" id="PS50931">
    <property type="entry name" value="HTH_LYSR"/>
    <property type="match status" value="1"/>
</dbReference>
<reference evidence="6" key="5">
    <citation type="submission" date="2021-09" db="EMBL/GenBank/DDBJ databases">
        <authorList>
            <person name="Saroha T."/>
            <person name="Patil P."/>
            <person name="Gautam D.V."/>
            <person name="Patil D.P.B."/>
        </authorList>
    </citation>
    <scope>NUCLEOTIDE SEQUENCE</scope>
    <source>
        <strain evidence="6">BC-19</strain>
    </source>
</reference>
<dbReference type="SUPFAM" id="SSF46785">
    <property type="entry name" value="Winged helix' DNA-binding domain"/>
    <property type="match status" value="1"/>
</dbReference>
<dbReference type="GO" id="GO:0043565">
    <property type="term" value="F:sequence-specific DNA binding"/>
    <property type="evidence" value="ECO:0007669"/>
    <property type="project" value="TreeGrafter"/>
</dbReference>
<accession>A0A1V6L4C4</accession>
<dbReference type="PANTHER" id="PTHR30537">
    <property type="entry name" value="HTH-TYPE TRANSCRIPTIONAL REGULATOR"/>
    <property type="match status" value="1"/>
</dbReference>
<dbReference type="Proteomes" id="UP000191686">
    <property type="component" value="Unassembled WGS sequence"/>
</dbReference>
<keyword evidence="3" id="KW-0238">DNA-binding</keyword>
<comment type="caution">
    <text evidence="7">The sequence shown here is derived from an EMBL/GenBank/DDBJ whole genome shotgun (WGS) entry which is preliminary data.</text>
</comment>
<evidence type="ECO:0000256" key="2">
    <source>
        <dbReference type="ARBA" id="ARBA00023015"/>
    </source>
</evidence>
<proteinExistence type="inferred from homology"/>
<evidence type="ECO:0000259" key="5">
    <source>
        <dbReference type="PROSITE" id="PS50931"/>
    </source>
</evidence>
<evidence type="ECO:0000256" key="3">
    <source>
        <dbReference type="ARBA" id="ARBA00023125"/>
    </source>
</evidence>
<comment type="similarity">
    <text evidence="1">Belongs to the LysR transcriptional regulatory family.</text>
</comment>
<evidence type="ECO:0000313" key="8">
    <source>
        <dbReference type="Proteomes" id="UP000188543"/>
    </source>
</evidence>
<dbReference type="RefSeq" id="WP_060213430.1">
    <property type="nucleotide sequence ID" value="NZ_CADETK010000016.1"/>
</dbReference>
<reference evidence="6" key="1">
    <citation type="submission" date="2015-02" db="EMBL/GenBank/DDBJ databases">
        <authorList>
            <person name="Patil P.P."/>
            <person name="Midha S."/>
            <person name="Mali S."/>
            <person name="Gautam V."/>
            <person name="Dash L."/>
            <person name="Kumar S."/>
            <person name="Shastri J."/>
            <person name="Singhal L."/>
            <person name="Patil P.B."/>
        </authorList>
    </citation>
    <scope>NUCLEOTIDE SEQUENCE</scope>
    <source>
        <strain evidence="6">BC-19</strain>
    </source>
</reference>
<reference evidence="6 9" key="4">
    <citation type="journal article" date="2017" name="Front. Microbiol.">
        <title>Genomics Reveals a Unique Clone of Burkholderia cenocepacia Harboring an Actively Excising Novel Genomic Island.</title>
        <authorList>
            <person name="Patil P.P."/>
            <person name="Mali S."/>
            <person name="Midha S."/>
            <person name="Gautam V."/>
            <person name="Dash L."/>
            <person name="Kumar S."/>
            <person name="Shastri J."/>
            <person name="Singhal L."/>
            <person name="Patil P.B."/>
        </authorList>
    </citation>
    <scope>NUCLEOTIDE SEQUENCE [LARGE SCALE GENOMIC DNA]</scope>
    <source>
        <strain evidence="6 9">BC-19</strain>
    </source>
</reference>
<dbReference type="Gene3D" id="3.40.190.290">
    <property type="match status" value="1"/>
</dbReference>
<feature type="domain" description="HTH lysR-type" evidence="5">
    <location>
        <begin position="6"/>
        <end position="63"/>
    </location>
</feature>
<evidence type="ECO:0000256" key="4">
    <source>
        <dbReference type="ARBA" id="ARBA00023163"/>
    </source>
</evidence>
<organism evidence="7 8">
    <name type="scientific">Burkholderia cenocepacia</name>
    <dbReference type="NCBI Taxonomy" id="95486"/>
    <lineage>
        <taxon>Bacteria</taxon>
        <taxon>Pseudomonadati</taxon>
        <taxon>Pseudomonadota</taxon>
        <taxon>Betaproteobacteria</taxon>
        <taxon>Burkholderiales</taxon>
        <taxon>Burkholderiaceae</taxon>
        <taxon>Burkholderia</taxon>
        <taxon>Burkholderia cepacia complex</taxon>
    </lineage>
</organism>
<dbReference type="SUPFAM" id="SSF53850">
    <property type="entry name" value="Periplasmic binding protein-like II"/>
    <property type="match status" value="1"/>
</dbReference>
<dbReference type="EMBL" id="JYMX02000036">
    <property type="protein sequence ID" value="MCW3715905.1"/>
    <property type="molecule type" value="Genomic_DNA"/>
</dbReference>
<reference evidence="6 9" key="3">
    <citation type="journal article" date="2017" name="Front. Microbiol.">
        <title>Genomics reveals a unique clone of Burkholderia cenocepacia harbouring an actively excising novel genomic island.</title>
        <authorList>
            <person name="Patil P."/>
            <person name="Mali S."/>
            <person name="Midha S."/>
            <person name="Gautam V."/>
            <person name="Dash L."/>
            <person name="Kumar S."/>
            <person name="Shastri J."/>
            <person name="Singhal L."/>
            <person name="Patil P.B."/>
        </authorList>
    </citation>
    <scope>NUCLEOTIDE SEQUENCE [LARGE SCALE GENOMIC DNA]</scope>
    <source>
        <strain evidence="6 9">BC-19</strain>
    </source>
</reference>
<evidence type="ECO:0000256" key="1">
    <source>
        <dbReference type="ARBA" id="ARBA00009437"/>
    </source>
</evidence>
<dbReference type="GO" id="GO:0003700">
    <property type="term" value="F:DNA-binding transcription factor activity"/>
    <property type="evidence" value="ECO:0007669"/>
    <property type="project" value="InterPro"/>
</dbReference>
<dbReference type="AlphaFoldDB" id="A0A1V6L4C4"/>
<gene>
    <name evidence="7" type="ORF">A8E72_34825</name>
    <name evidence="6" type="ORF">UE95_031910</name>
</gene>
<dbReference type="Proteomes" id="UP000188543">
    <property type="component" value="Unassembled WGS sequence"/>
</dbReference>
<keyword evidence="2" id="KW-0805">Transcription regulation</keyword>
<dbReference type="PANTHER" id="PTHR30537:SF3">
    <property type="entry name" value="TRANSCRIPTIONAL REGULATORY PROTEIN"/>
    <property type="match status" value="1"/>
</dbReference>
<evidence type="ECO:0000313" key="9">
    <source>
        <dbReference type="Proteomes" id="UP000191686"/>
    </source>
</evidence>
<keyword evidence="4" id="KW-0804">Transcription</keyword>
<reference evidence="7 8" key="2">
    <citation type="submission" date="2016-08" db="EMBL/GenBank/DDBJ databases">
        <authorList>
            <person name="Seilhamer J.J."/>
        </authorList>
    </citation>
    <scope>NUCLEOTIDE SEQUENCE [LARGE SCALE GENOMIC DNA]</scope>
    <source>
        <strain evidence="7 8">VC14762</strain>
    </source>
</reference>
<dbReference type="InterPro" id="IPR036388">
    <property type="entry name" value="WH-like_DNA-bd_sf"/>
</dbReference>
<dbReference type="InterPro" id="IPR005119">
    <property type="entry name" value="LysR_subst-bd"/>
</dbReference>
<evidence type="ECO:0000313" key="7">
    <source>
        <dbReference type="EMBL" id="ONU75283.1"/>
    </source>
</evidence>
<dbReference type="EMBL" id="MUTJ01000104">
    <property type="protein sequence ID" value="ONU75283.1"/>
    <property type="molecule type" value="Genomic_DNA"/>
</dbReference>
<dbReference type="Pfam" id="PF00126">
    <property type="entry name" value="HTH_1"/>
    <property type="match status" value="1"/>
</dbReference>
<dbReference type="InterPro" id="IPR000847">
    <property type="entry name" value="LysR_HTH_N"/>
</dbReference>
<dbReference type="InterPro" id="IPR036390">
    <property type="entry name" value="WH_DNA-bd_sf"/>
</dbReference>
<dbReference type="Gene3D" id="1.10.10.10">
    <property type="entry name" value="Winged helix-like DNA-binding domain superfamily/Winged helix DNA-binding domain"/>
    <property type="match status" value="1"/>
</dbReference>
<dbReference type="InterPro" id="IPR058163">
    <property type="entry name" value="LysR-type_TF_proteobact-type"/>
</dbReference>
<evidence type="ECO:0000313" key="6">
    <source>
        <dbReference type="EMBL" id="MCW3715905.1"/>
    </source>
</evidence>
<dbReference type="GO" id="GO:0006351">
    <property type="term" value="P:DNA-templated transcription"/>
    <property type="evidence" value="ECO:0007669"/>
    <property type="project" value="TreeGrafter"/>
</dbReference>
<protein>
    <submittedName>
        <fullName evidence="7">LysR family transcriptional regulator</fullName>
    </submittedName>
</protein>
<name>A0A1V6L4C4_9BURK</name>
<dbReference type="GeneID" id="56560640"/>
<dbReference type="Pfam" id="PF03466">
    <property type="entry name" value="LysR_substrate"/>
    <property type="match status" value="1"/>
</dbReference>
<sequence>MNEQRLSWDDLRLVLAVAQAGSLAGAARRLGISHATVFRRLAAIEAELGVKLFERTRAGYAPTPAGEDAAAAAERIQDEVHGVERRVAGRDVRPSGTVRVTTTDTLLSGLLSPVFAAFRHACPEITLEVSVSNAVFDLSKREADVAIRPSSSPPEVLIGRRVGTIAQAVYAAPGWRERADDLAWVGPDRRMGYRPLERWMHAHGADARCGYRVDTLLGLFAAARAGIGAAVLPCYLADDERDLVRLGGRIDELATDLWLLTHPDLRDTARIRAFSSFVATSIEALHARLAGDAHR</sequence>